<keyword evidence="3" id="KW-1185">Reference proteome</keyword>
<dbReference type="InterPro" id="IPR029063">
    <property type="entry name" value="SAM-dependent_MTases_sf"/>
</dbReference>
<gene>
    <name evidence="4" type="primary">LOC108629500</name>
</gene>
<protein>
    <submittedName>
        <fullName evidence="4">Uncharacterized protein LOC108629500</fullName>
    </submittedName>
</protein>
<dbReference type="AlphaFoldDB" id="A0AAJ7JA10"/>
<organism evidence="3 4">
    <name type="scientific">Ceratina calcarata</name>
    <dbReference type="NCBI Taxonomy" id="156304"/>
    <lineage>
        <taxon>Eukaryota</taxon>
        <taxon>Metazoa</taxon>
        <taxon>Ecdysozoa</taxon>
        <taxon>Arthropoda</taxon>
        <taxon>Hexapoda</taxon>
        <taxon>Insecta</taxon>
        <taxon>Pterygota</taxon>
        <taxon>Neoptera</taxon>
        <taxon>Endopterygota</taxon>
        <taxon>Hymenoptera</taxon>
        <taxon>Apocrita</taxon>
        <taxon>Aculeata</taxon>
        <taxon>Apoidea</taxon>
        <taxon>Anthophila</taxon>
        <taxon>Apidae</taxon>
        <taxon>Ceratina</taxon>
        <taxon>Zadontomerus</taxon>
    </lineage>
</organism>
<dbReference type="Pfam" id="PF05050">
    <property type="entry name" value="Methyltransf_21"/>
    <property type="match status" value="1"/>
</dbReference>
<dbReference type="GO" id="GO:0031902">
    <property type="term" value="C:late endosome membrane"/>
    <property type="evidence" value="ECO:0007669"/>
    <property type="project" value="TreeGrafter"/>
</dbReference>
<evidence type="ECO:0000259" key="2">
    <source>
        <dbReference type="Pfam" id="PF05050"/>
    </source>
</evidence>
<keyword evidence="1" id="KW-1133">Transmembrane helix</keyword>
<dbReference type="KEGG" id="ccal:108629500"/>
<dbReference type="GO" id="GO:0016197">
    <property type="term" value="P:endosomal transport"/>
    <property type="evidence" value="ECO:0007669"/>
    <property type="project" value="TreeGrafter"/>
</dbReference>
<dbReference type="GeneID" id="108629500"/>
<dbReference type="GO" id="GO:0005886">
    <property type="term" value="C:plasma membrane"/>
    <property type="evidence" value="ECO:0007669"/>
    <property type="project" value="TreeGrafter"/>
</dbReference>
<name>A0AAJ7JA10_9HYME</name>
<feature type="domain" description="Methyltransferase FkbM" evidence="2">
    <location>
        <begin position="155"/>
        <end position="319"/>
    </location>
</feature>
<dbReference type="PANTHER" id="PTHR34009">
    <property type="entry name" value="PROTEIN STAR"/>
    <property type="match status" value="1"/>
</dbReference>
<reference evidence="4" key="1">
    <citation type="submission" date="2025-08" db="UniProtKB">
        <authorList>
            <consortium name="RefSeq"/>
        </authorList>
    </citation>
    <scope>IDENTIFICATION</scope>
    <source>
        <tissue evidence="4">Whole body</tissue>
    </source>
</reference>
<dbReference type="GO" id="GO:0006888">
    <property type="term" value="P:endoplasmic reticulum to Golgi vesicle-mediated transport"/>
    <property type="evidence" value="ECO:0007669"/>
    <property type="project" value="TreeGrafter"/>
</dbReference>
<dbReference type="Gene3D" id="3.40.50.150">
    <property type="entry name" value="Vaccinia Virus protein VP39"/>
    <property type="match status" value="1"/>
</dbReference>
<feature type="transmembrane region" description="Helical" evidence="1">
    <location>
        <begin position="28"/>
        <end position="48"/>
    </location>
</feature>
<evidence type="ECO:0000313" key="4">
    <source>
        <dbReference type="RefSeq" id="XP_017887714.1"/>
    </source>
</evidence>
<dbReference type="SUPFAM" id="SSF53335">
    <property type="entry name" value="S-adenosyl-L-methionine-dependent methyltransferases"/>
    <property type="match status" value="1"/>
</dbReference>
<dbReference type="GO" id="GO:0005794">
    <property type="term" value="C:Golgi apparatus"/>
    <property type="evidence" value="ECO:0007669"/>
    <property type="project" value="TreeGrafter"/>
</dbReference>
<dbReference type="GO" id="GO:0005789">
    <property type="term" value="C:endoplasmic reticulum membrane"/>
    <property type="evidence" value="ECO:0007669"/>
    <property type="project" value="TreeGrafter"/>
</dbReference>
<dbReference type="PANTHER" id="PTHR34009:SF2">
    <property type="entry name" value="PROTEIN STAR"/>
    <property type="match status" value="1"/>
</dbReference>
<dbReference type="RefSeq" id="XP_017887714.1">
    <property type="nucleotide sequence ID" value="XM_018032225.2"/>
</dbReference>
<accession>A0AAJ7JA10</accession>
<dbReference type="Proteomes" id="UP000694925">
    <property type="component" value="Unplaced"/>
</dbReference>
<evidence type="ECO:0000313" key="3">
    <source>
        <dbReference type="Proteomes" id="UP000694925"/>
    </source>
</evidence>
<sequence>MRRRRSIVPRYRKYLRLYLYKPFWRNRLHTLLVILFIIFIIVFLRIWLRSVGDRIQLPYDAERDDEQWEEAYIGVLKRWYTGNEDAWYNGKNITLSDTKNWERYIDHVRQHWIYAAYDPKRKYKLKNPLTADTSAGQADIILETFNNAKNGFFVECGAYDGETRSNTLVLERFFGWTGLLIEADPINFSKMVRKNRRALLSPSCLAVHPYPSVNTFLMADNVGRLHEPNEEDRHRQNSADVAYTGQHIKVQCIPFAHLMAALNVTAIDYFSLDIEGSELEVLKTIPFDKIDITALSVEFSHIESDVEELNQFMDSKGYIISTSLTREDRLANDIIYVKKEENSNTKTSSTDVSRNRHDFLDVLKRLRNS</sequence>
<proteinExistence type="predicted"/>
<dbReference type="InterPro" id="IPR053202">
    <property type="entry name" value="EGF_Rcpt_Signaling_Reg"/>
</dbReference>
<evidence type="ECO:0000256" key="1">
    <source>
        <dbReference type="SAM" id="Phobius"/>
    </source>
</evidence>
<dbReference type="InterPro" id="IPR006342">
    <property type="entry name" value="FkbM_mtfrase"/>
</dbReference>
<keyword evidence="1" id="KW-0812">Transmembrane</keyword>
<keyword evidence="1" id="KW-0472">Membrane</keyword>